<reference evidence="2 3" key="2">
    <citation type="journal article" date="2013" name="Plant Cell Physiol.">
        <title>Rice Annotation Project Database (RAP-DB): an integrative and interactive database for rice genomics.</title>
        <authorList>
            <person name="Sakai H."/>
            <person name="Lee S.S."/>
            <person name="Tanaka T."/>
            <person name="Numa H."/>
            <person name="Kim J."/>
            <person name="Kawahara Y."/>
            <person name="Wakimoto H."/>
            <person name="Yang C.C."/>
            <person name="Iwamoto M."/>
            <person name="Abe T."/>
            <person name="Yamada Y."/>
            <person name="Muto A."/>
            <person name="Inokuchi H."/>
            <person name="Ikemura T."/>
            <person name="Matsumoto T."/>
            <person name="Sasaki T."/>
            <person name="Itoh T."/>
        </authorList>
    </citation>
    <scope>NUCLEOTIDE SEQUENCE [LARGE SCALE GENOMIC DNA]</scope>
    <source>
        <strain evidence="3">cv. Nipponbare</strain>
    </source>
</reference>
<reference evidence="3" key="1">
    <citation type="journal article" date="2005" name="Nature">
        <title>The map-based sequence of the rice genome.</title>
        <authorList>
            <consortium name="International rice genome sequencing project (IRGSP)"/>
            <person name="Matsumoto T."/>
            <person name="Wu J."/>
            <person name="Kanamori H."/>
            <person name="Katayose Y."/>
            <person name="Fujisawa M."/>
            <person name="Namiki N."/>
            <person name="Mizuno H."/>
            <person name="Yamamoto K."/>
            <person name="Antonio B.A."/>
            <person name="Baba T."/>
            <person name="Sakata K."/>
            <person name="Nagamura Y."/>
            <person name="Aoki H."/>
            <person name="Arikawa K."/>
            <person name="Arita K."/>
            <person name="Bito T."/>
            <person name="Chiden Y."/>
            <person name="Fujitsuka N."/>
            <person name="Fukunaka R."/>
            <person name="Hamada M."/>
            <person name="Harada C."/>
            <person name="Hayashi A."/>
            <person name="Hijishita S."/>
            <person name="Honda M."/>
            <person name="Hosokawa S."/>
            <person name="Ichikawa Y."/>
            <person name="Idonuma A."/>
            <person name="Iijima M."/>
            <person name="Ikeda M."/>
            <person name="Ikeno M."/>
            <person name="Ito K."/>
            <person name="Ito S."/>
            <person name="Ito T."/>
            <person name="Ito Y."/>
            <person name="Ito Y."/>
            <person name="Iwabuchi A."/>
            <person name="Kamiya K."/>
            <person name="Karasawa W."/>
            <person name="Kurita K."/>
            <person name="Katagiri S."/>
            <person name="Kikuta A."/>
            <person name="Kobayashi H."/>
            <person name="Kobayashi N."/>
            <person name="Machita K."/>
            <person name="Maehara T."/>
            <person name="Masukawa M."/>
            <person name="Mizubayashi T."/>
            <person name="Mukai Y."/>
            <person name="Nagasaki H."/>
            <person name="Nagata Y."/>
            <person name="Naito S."/>
            <person name="Nakashima M."/>
            <person name="Nakama Y."/>
            <person name="Nakamichi Y."/>
            <person name="Nakamura M."/>
            <person name="Meguro A."/>
            <person name="Negishi M."/>
            <person name="Ohta I."/>
            <person name="Ohta T."/>
            <person name="Okamoto M."/>
            <person name="Ono N."/>
            <person name="Saji S."/>
            <person name="Sakaguchi M."/>
            <person name="Sakai K."/>
            <person name="Shibata M."/>
            <person name="Shimokawa T."/>
            <person name="Song J."/>
            <person name="Takazaki Y."/>
            <person name="Terasawa K."/>
            <person name="Tsugane M."/>
            <person name="Tsuji K."/>
            <person name="Ueda S."/>
            <person name="Waki K."/>
            <person name="Yamagata H."/>
            <person name="Yamamoto M."/>
            <person name="Yamamoto S."/>
            <person name="Yamane H."/>
            <person name="Yoshiki S."/>
            <person name="Yoshihara R."/>
            <person name="Yukawa K."/>
            <person name="Zhong H."/>
            <person name="Yano M."/>
            <person name="Yuan Q."/>
            <person name="Ouyang S."/>
            <person name="Liu J."/>
            <person name="Jones K.M."/>
            <person name="Gansberger K."/>
            <person name="Moffat K."/>
            <person name="Hill J."/>
            <person name="Bera J."/>
            <person name="Fadrosh D."/>
            <person name="Jin S."/>
            <person name="Johri S."/>
            <person name="Kim M."/>
            <person name="Overton L."/>
            <person name="Reardon M."/>
            <person name="Tsitrin T."/>
            <person name="Vuong H."/>
            <person name="Weaver B."/>
            <person name="Ciecko A."/>
            <person name="Tallon L."/>
            <person name="Jackson J."/>
            <person name="Pai G."/>
            <person name="Aken S.V."/>
            <person name="Utterback T."/>
            <person name="Reidmuller S."/>
            <person name="Feldblyum T."/>
            <person name="Hsiao J."/>
            <person name="Zismann V."/>
            <person name="Iobst S."/>
            <person name="de Vazeille A.R."/>
            <person name="Buell C.R."/>
            <person name="Ying K."/>
            <person name="Li Y."/>
            <person name="Lu T."/>
            <person name="Huang Y."/>
            <person name="Zhao Q."/>
            <person name="Feng Q."/>
            <person name="Zhang L."/>
            <person name="Zhu J."/>
            <person name="Weng Q."/>
            <person name="Mu J."/>
            <person name="Lu Y."/>
            <person name="Fan D."/>
            <person name="Liu Y."/>
            <person name="Guan J."/>
            <person name="Zhang Y."/>
            <person name="Yu S."/>
            <person name="Liu X."/>
            <person name="Zhang Y."/>
            <person name="Hong G."/>
            <person name="Han B."/>
            <person name="Choisne N."/>
            <person name="Demange N."/>
            <person name="Orjeda G."/>
            <person name="Samain S."/>
            <person name="Cattolico L."/>
            <person name="Pelletier E."/>
            <person name="Couloux A."/>
            <person name="Segurens B."/>
            <person name="Wincker P."/>
            <person name="D'Hont A."/>
            <person name="Scarpelli C."/>
            <person name="Weissenbach J."/>
            <person name="Salanoubat M."/>
            <person name="Quetier F."/>
            <person name="Yu Y."/>
            <person name="Kim H.R."/>
            <person name="Rambo T."/>
            <person name="Currie J."/>
            <person name="Collura K."/>
            <person name="Luo M."/>
            <person name="Yang T."/>
            <person name="Ammiraju J.S.S."/>
            <person name="Engler F."/>
            <person name="Soderlund C."/>
            <person name="Wing R.A."/>
            <person name="Palmer L.E."/>
            <person name="de la Bastide M."/>
            <person name="Spiegel L."/>
            <person name="Nascimento L."/>
            <person name="Zutavern T."/>
            <person name="O'Shaughnessy A."/>
            <person name="Dike S."/>
            <person name="Dedhia N."/>
            <person name="Preston R."/>
            <person name="Balija V."/>
            <person name="McCombie W.R."/>
            <person name="Chow T."/>
            <person name="Chen H."/>
            <person name="Chung M."/>
            <person name="Chen C."/>
            <person name="Shaw J."/>
            <person name="Wu H."/>
            <person name="Hsiao K."/>
            <person name="Chao Y."/>
            <person name="Chu M."/>
            <person name="Cheng C."/>
            <person name="Hour A."/>
            <person name="Lee P."/>
            <person name="Lin S."/>
            <person name="Lin Y."/>
            <person name="Liou J."/>
            <person name="Liu S."/>
            <person name="Hsing Y."/>
            <person name="Raghuvanshi S."/>
            <person name="Mohanty A."/>
            <person name="Bharti A.K."/>
            <person name="Gaur A."/>
            <person name="Gupta V."/>
            <person name="Kumar D."/>
            <person name="Ravi V."/>
            <person name="Vij S."/>
            <person name="Kapur A."/>
            <person name="Khurana P."/>
            <person name="Khurana P."/>
            <person name="Khurana J.P."/>
            <person name="Tyagi A.K."/>
            <person name="Gaikwad K."/>
            <person name="Singh A."/>
            <person name="Dalal V."/>
            <person name="Srivastava S."/>
            <person name="Dixit A."/>
            <person name="Pal A.K."/>
            <person name="Ghazi I.A."/>
            <person name="Yadav M."/>
            <person name="Pandit A."/>
            <person name="Bhargava A."/>
            <person name="Sureshbabu K."/>
            <person name="Batra K."/>
            <person name="Sharma T.R."/>
            <person name="Mohapatra T."/>
            <person name="Singh N.K."/>
            <person name="Messing J."/>
            <person name="Nelson A.B."/>
            <person name="Fuks G."/>
            <person name="Kavchok S."/>
            <person name="Keizer G."/>
            <person name="Linton E."/>
            <person name="Llaca V."/>
            <person name="Song R."/>
            <person name="Tanyolac B."/>
            <person name="Young S."/>
            <person name="Ho-Il K."/>
            <person name="Hahn J.H."/>
            <person name="Sangsakoo G."/>
            <person name="Vanavichit A."/>
            <person name="de Mattos Luiz.A.T."/>
            <person name="Zimmer P.D."/>
            <person name="Malone G."/>
            <person name="Dellagostin O."/>
            <person name="de Oliveira A.C."/>
            <person name="Bevan M."/>
            <person name="Bancroft I."/>
            <person name="Minx P."/>
            <person name="Cordum H."/>
            <person name="Wilson R."/>
            <person name="Cheng Z."/>
            <person name="Jin W."/>
            <person name="Jiang J."/>
            <person name="Leong S.A."/>
            <person name="Iwama H."/>
            <person name="Gojobori T."/>
            <person name="Itoh T."/>
            <person name="Niimura Y."/>
            <person name="Fujii Y."/>
            <person name="Habara T."/>
            <person name="Sakai H."/>
            <person name="Sato Y."/>
            <person name="Wilson G."/>
            <person name="Kumar K."/>
            <person name="McCouch S."/>
            <person name="Juretic N."/>
            <person name="Hoen D."/>
            <person name="Wright S."/>
            <person name="Bruskiewich R."/>
            <person name="Bureau T."/>
            <person name="Miyao A."/>
            <person name="Hirochika H."/>
            <person name="Nishikawa T."/>
            <person name="Kadowaki K."/>
            <person name="Sugiura M."/>
            <person name="Burr B."/>
            <person name="Sasaki T."/>
        </authorList>
    </citation>
    <scope>NUCLEOTIDE SEQUENCE [LARGE SCALE GENOMIC DNA]</scope>
    <source>
        <strain evidence="3">cv. Nipponbare</strain>
    </source>
</reference>
<feature type="non-terminal residue" evidence="2">
    <location>
        <position position="100"/>
    </location>
</feature>
<dbReference type="AlphaFoldDB" id="A0A0P0V233"/>
<protein>
    <submittedName>
        <fullName evidence="2">Os01g0343350 protein</fullName>
    </submittedName>
</protein>
<keyword evidence="3" id="KW-1185">Reference proteome</keyword>
<gene>
    <name evidence="2" type="ordered locus">Os01g0343350</name>
    <name evidence="2" type="ORF">OSNPB_010343350</name>
</gene>
<keyword evidence="1" id="KW-0812">Transmembrane</keyword>
<evidence type="ECO:0000313" key="2">
    <source>
        <dbReference type="EMBL" id="BAS71989.1"/>
    </source>
</evidence>
<dbReference type="Proteomes" id="UP000059680">
    <property type="component" value="Chromosome 1"/>
</dbReference>
<feature type="transmembrane region" description="Helical" evidence="1">
    <location>
        <begin position="35"/>
        <end position="54"/>
    </location>
</feature>
<keyword evidence="1" id="KW-0472">Membrane</keyword>
<keyword evidence="1" id="KW-1133">Transmembrane helix</keyword>
<sequence>PCSNVDADGDDNVISNNAASSTPIRSLLFGTTCKLLLLFPLPLLQLLLLLLLSFTSGITSPCSCFCGWFRSSPRSCLLFFRYRIPQALHRDCDKKLKNKD</sequence>
<proteinExistence type="predicted"/>
<evidence type="ECO:0000313" key="3">
    <source>
        <dbReference type="Proteomes" id="UP000059680"/>
    </source>
</evidence>
<name>A0A0P0V233_ORYSJ</name>
<reference evidence="2 3" key="3">
    <citation type="journal article" date="2013" name="Rice">
        <title>Improvement of the Oryza sativa Nipponbare reference genome using next generation sequence and optical map data.</title>
        <authorList>
            <person name="Kawahara Y."/>
            <person name="de la Bastide M."/>
            <person name="Hamilton J.P."/>
            <person name="Kanamori H."/>
            <person name="McCombie W.R."/>
            <person name="Ouyang S."/>
            <person name="Schwartz D.C."/>
            <person name="Tanaka T."/>
            <person name="Wu J."/>
            <person name="Zhou S."/>
            <person name="Childs K.L."/>
            <person name="Davidson R.M."/>
            <person name="Lin H."/>
            <person name="Quesada-Ocampo L."/>
            <person name="Vaillancourt B."/>
            <person name="Sakai H."/>
            <person name="Lee S.S."/>
            <person name="Kim J."/>
            <person name="Numa H."/>
            <person name="Itoh T."/>
            <person name="Buell C.R."/>
            <person name="Matsumoto T."/>
        </authorList>
    </citation>
    <scope>NUCLEOTIDE SEQUENCE [LARGE SCALE GENOMIC DNA]</scope>
    <source>
        <strain evidence="3">cv. Nipponbare</strain>
    </source>
</reference>
<dbReference type="EMBL" id="AP014957">
    <property type="protein sequence ID" value="BAS71989.1"/>
    <property type="molecule type" value="Genomic_DNA"/>
</dbReference>
<feature type="non-terminal residue" evidence="2">
    <location>
        <position position="1"/>
    </location>
</feature>
<dbReference type="Gramene" id="Os01t0343350-00">
    <property type="protein sequence ID" value="Os01t0343350-00"/>
    <property type="gene ID" value="Os01g0343350"/>
</dbReference>
<evidence type="ECO:0000256" key="1">
    <source>
        <dbReference type="SAM" id="Phobius"/>
    </source>
</evidence>
<dbReference type="InParanoid" id="A0A0P0V233"/>
<organism evidence="2 3">
    <name type="scientific">Oryza sativa subsp. japonica</name>
    <name type="common">Rice</name>
    <dbReference type="NCBI Taxonomy" id="39947"/>
    <lineage>
        <taxon>Eukaryota</taxon>
        <taxon>Viridiplantae</taxon>
        <taxon>Streptophyta</taxon>
        <taxon>Embryophyta</taxon>
        <taxon>Tracheophyta</taxon>
        <taxon>Spermatophyta</taxon>
        <taxon>Magnoliopsida</taxon>
        <taxon>Liliopsida</taxon>
        <taxon>Poales</taxon>
        <taxon>Poaceae</taxon>
        <taxon>BOP clade</taxon>
        <taxon>Oryzoideae</taxon>
        <taxon>Oryzeae</taxon>
        <taxon>Oryzinae</taxon>
        <taxon>Oryza</taxon>
        <taxon>Oryza sativa</taxon>
    </lineage>
</organism>
<dbReference type="PaxDb" id="39947-A0A0P0V233"/>
<accession>A0A0P0V233</accession>